<dbReference type="SUPFAM" id="SSF53649">
    <property type="entry name" value="Alkaline phosphatase-like"/>
    <property type="match status" value="1"/>
</dbReference>
<accession>A0ABW9H206</accession>
<dbReference type="EMBL" id="JBJUVG010000019">
    <property type="protein sequence ID" value="MFM9414467.1"/>
    <property type="molecule type" value="Genomic_DNA"/>
</dbReference>
<dbReference type="NCBIfam" id="TIGR02535">
    <property type="entry name" value="hyp_Hser_kinase"/>
    <property type="match status" value="1"/>
</dbReference>
<dbReference type="GO" id="GO:0004619">
    <property type="term" value="F:phosphoglycerate mutase activity"/>
    <property type="evidence" value="ECO:0007669"/>
    <property type="project" value="UniProtKB-EC"/>
</dbReference>
<evidence type="ECO:0000256" key="2">
    <source>
        <dbReference type="ARBA" id="ARBA00002315"/>
    </source>
</evidence>
<evidence type="ECO:0000313" key="8">
    <source>
        <dbReference type="EMBL" id="MFM9414467.1"/>
    </source>
</evidence>
<dbReference type="RefSeq" id="WP_408978073.1">
    <property type="nucleotide sequence ID" value="NZ_JBJUVG010000019.1"/>
</dbReference>
<name>A0ABW9H206_9FIRM</name>
<reference evidence="8 9" key="1">
    <citation type="journal article" date="2016" name="Int. J. Syst. Evol. Microbiol.">
        <title>Peptococcus simiae sp. nov., isolated from rhesus macaque faeces and emended description of the genus Peptococcus.</title>
        <authorList>
            <person name="Shkoporov A.N."/>
            <person name="Efimov B.A."/>
            <person name="Kondova I."/>
            <person name="Ouwerling B."/>
            <person name="Chaplin A.V."/>
            <person name="Shcherbakova V.A."/>
            <person name="Langermans J.A.M."/>
        </authorList>
    </citation>
    <scope>NUCLEOTIDE SEQUENCE [LARGE SCALE GENOMIC DNA]</scope>
    <source>
        <strain evidence="8 9">M108</strain>
    </source>
</reference>
<protein>
    <submittedName>
        <fullName evidence="8">Cofactor-independent phosphoglycerate mutase</fullName>
        <ecNumber evidence="8">5.4.2.12</ecNumber>
    </submittedName>
</protein>
<gene>
    <name evidence="8" type="ORF">ACKQTC_08820</name>
</gene>
<dbReference type="PANTHER" id="PTHR31209">
    <property type="entry name" value="COFACTOR-INDEPENDENT PHOSPHOGLYCERATE MUTASE"/>
    <property type="match status" value="1"/>
</dbReference>
<evidence type="ECO:0000259" key="7">
    <source>
        <dbReference type="Pfam" id="PF01676"/>
    </source>
</evidence>
<keyword evidence="5" id="KW-0324">Glycolysis</keyword>
<keyword evidence="9" id="KW-1185">Reference proteome</keyword>
<proteinExistence type="inferred from homology"/>
<evidence type="ECO:0000256" key="4">
    <source>
        <dbReference type="ARBA" id="ARBA00005524"/>
    </source>
</evidence>
<sequence>MESGDGMKYIVLLGDGMADFPVPALEGKTPLEVAQIPTFDQLAREGDTGLVHTIPEGYPPGSDVANLCVMGYDPVAFYSGRSPLEAVSIGVPLEDGDITYRMNLVTVSDDEAFDQKTMIDHSAGEITTEEADQLVQSLNETLPLAGNQIYTGTSYRHCLVVHGGATGADHTPPHDILEQAIGTYLPKGTQAAYFTDLMEASVAILKDHPVNQKRIAAGKRPANMAWFWGEGTKPALTPFKELYGKTGGVVSAVDLLKGLGLAAGLEAPEVEGATGTLDTNYEGKLAAALDILKNNDFVYMHFEGPDEAGHHGDPAEKIEAIERLDKRVLKPLMAKLAESGEDYHILLMPDHATPIVERTHTSNPIPFILYRSNQAPTHPAQGYSEKMAEDTGYLIRHGHELMAMLLAGA</sequence>
<dbReference type="Pfam" id="PF10143">
    <property type="entry name" value="PhosphMutase"/>
    <property type="match status" value="1"/>
</dbReference>
<evidence type="ECO:0000256" key="3">
    <source>
        <dbReference type="ARBA" id="ARBA00004921"/>
    </source>
</evidence>
<dbReference type="NCBIfam" id="NF003242">
    <property type="entry name" value="PRK04200.1"/>
    <property type="match status" value="1"/>
</dbReference>
<comment type="similarity">
    <text evidence="4">Belongs to the BPG-independent phosphoglycerate mutase family. A-PGAM subfamily.</text>
</comment>
<comment type="function">
    <text evidence="2">Catalyzes the interconversion of 2-phosphoglycerate and 3-phosphoglycerate.</text>
</comment>
<dbReference type="EC" id="5.4.2.12" evidence="8"/>
<feature type="domain" description="Metalloenzyme" evidence="7">
    <location>
        <begin position="7"/>
        <end position="389"/>
    </location>
</feature>
<dbReference type="InterPro" id="IPR004456">
    <property type="entry name" value="Pglycerate_mutase_ApgM"/>
</dbReference>
<keyword evidence="6 8" id="KW-0413">Isomerase</keyword>
<comment type="catalytic activity">
    <reaction evidence="1">
        <text>(2R)-2-phosphoglycerate = (2R)-3-phosphoglycerate</text>
        <dbReference type="Rhea" id="RHEA:15901"/>
        <dbReference type="ChEBI" id="CHEBI:58272"/>
        <dbReference type="ChEBI" id="CHEBI:58289"/>
        <dbReference type="EC" id="5.4.2.12"/>
    </reaction>
</comment>
<evidence type="ECO:0000256" key="1">
    <source>
        <dbReference type="ARBA" id="ARBA00000370"/>
    </source>
</evidence>
<comment type="caution">
    <text evidence="8">The sequence shown here is derived from an EMBL/GenBank/DDBJ whole genome shotgun (WGS) entry which is preliminary data.</text>
</comment>
<dbReference type="InterPro" id="IPR017850">
    <property type="entry name" value="Alkaline_phosphatase_core_sf"/>
</dbReference>
<dbReference type="Proteomes" id="UP001631949">
    <property type="component" value="Unassembled WGS sequence"/>
</dbReference>
<evidence type="ECO:0000313" key="9">
    <source>
        <dbReference type="Proteomes" id="UP001631949"/>
    </source>
</evidence>
<dbReference type="InterPro" id="IPR023665">
    <property type="entry name" value="ApgAM_prokaryotes"/>
</dbReference>
<organism evidence="8 9">
    <name type="scientific">Peptococcus simiae</name>
    <dbReference type="NCBI Taxonomy" id="1643805"/>
    <lineage>
        <taxon>Bacteria</taxon>
        <taxon>Bacillati</taxon>
        <taxon>Bacillota</taxon>
        <taxon>Clostridia</taxon>
        <taxon>Eubacteriales</taxon>
        <taxon>Peptococcaceae</taxon>
        <taxon>Peptococcus</taxon>
    </lineage>
</organism>
<dbReference type="CDD" id="cd16011">
    <property type="entry name" value="iPGM_like"/>
    <property type="match status" value="1"/>
</dbReference>
<dbReference type="Pfam" id="PF01676">
    <property type="entry name" value="Metalloenzyme"/>
    <property type="match status" value="1"/>
</dbReference>
<dbReference type="Gene3D" id="3.40.720.10">
    <property type="entry name" value="Alkaline Phosphatase, subunit A"/>
    <property type="match status" value="2"/>
</dbReference>
<comment type="pathway">
    <text evidence="3">Carbohydrate degradation.</text>
</comment>
<evidence type="ECO:0000256" key="5">
    <source>
        <dbReference type="ARBA" id="ARBA00023152"/>
    </source>
</evidence>
<evidence type="ECO:0000256" key="6">
    <source>
        <dbReference type="ARBA" id="ARBA00023235"/>
    </source>
</evidence>
<dbReference type="PANTHER" id="PTHR31209:SF4">
    <property type="entry name" value="2,3-BISPHOSPHOGLYCERATE-INDEPENDENT PHOSPHOGLYCERATE MUTASE"/>
    <property type="match status" value="1"/>
</dbReference>
<dbReference type="NCBIfam" id="TIGR00306">
    <property type="entry name" value="apgM"/>
    <property type="match status" value="1"/>
</dbReference>
<dbReference type="InterPro" id="IPR006124">
    <property type="entry name" value="Metalloenzyme"/>
</dbReference>
<dbReference type="PIRSF" id="PIRSF006392">
    <property type="entry name" value="IPGAM_arch"/>
    <property type="match status" value="1"/>
</dbReference>